<name>A0A0C2CWZ3_9BACT</name>
<evidence type="ECO:0000313" key="2">
    <source>
        <dbReference type="Proteomes" id="UP000031599"/>
    </source>
</evidence>
<dbReference type="AlphaFoldDB" id="A0A0C2CWZ3"/>
<organism evidence="1 2">
    <name type="scientific">Enhygromyxa salina</name>
    <dbReference type="NCBI Taxonomy" id="215803"/>
    <lineage>
        <taxon>Bacteria</taxon>
        <taxon>Pseudomonadati</taxon>
        <taxon>Myxococcota</taxon>
        <taxon>Polyangia</taxon>
        <taxon>Nannocystales</taxon>
        <taxon>Nannocystaceae</taxon>
        <taxon>Enhygromyxa</taxon>
    </lineage>
</organism>
<dbReference type="RefSeq" id="WP_052557858.1">
    <property type="nucleotide sequence ID" value="NZ_JMCC02000134.1"/>
</dbReference>
<sequence length="590" mass="64224">MRARPKILYLAPVEAPDQQQELEAINKVLERLDGDRRPEVESRFGVQAEELLALLADKRLLIVHIATHGSESGVEFAVPNGSRAPRPEALAKVFAQRHVPCVLLSACNSRSQAEAISPHASVAIGFEGELDGDRAAKFFEAWYRAAFIHSQTLAVAFAEGEAALGLGDDAAGVEGCSFPESSSLRRLSIDDLLASLGRRAALEVLGIFAGVRGVDNLAVAQLGRELFSIKRGLQQHETANLVEAIEPSIEELYATIFEHRPQVIHLHAMATETGHELVLGDPATSPPPIVLDDLFRLVAHAGGGSAECMLLWSTVDVARVDKRRLPAKHVIVLGRESKDSERETFVTKFYDVRGRTADSRVAFEEAGAYISGADAHECLTGRPPRSRSHEPKPIVSVQYFLLRPPERVAQLDYAEEVLRARRAARLVGPTLELAFEWNVSPEQLDHHLRTARASSAAAPKIIVISGVCDGVGFDTRSNTVSGVPLIDYKYLNACIKAANLESCCFILASSNTSELAEQLSRTPHAETSCVGFESPDVQPAELTAYVEGFLLGYGTRGDLRCAHQLGRLFTRIKNPGSESTPRLYPDPENA</sequence>
<dbReference type="EMBL" id="JMCC02000134">
    <property type="protein sequence ID" value="KIG12377.1"/>
    <property type="molecule type" value="Genomic_DNA"/>
</dbReference>
<evidence type="ECO:0000313" key="1">
    <source>
        <dbReference type="EMBL" id="KIG12377.1"/>
    </source>
</evidence>
<evidence type="ECO:0008006" key="3">
    <source>
        <dbReference type="Google" id="ProtNLM"/>
    </source>
</evidence>
<accession>A0A0C2CWZ3</accession>
<protein>
    <recommendedName>
        <fullName evidence="3">CHAT domain-containing protein</fullName>
    </recommendedName>
</protein>
<gene>
    <name evidence="1" type="ORF">DB30_01536</name>
</gene>
<comment type="caution">
    <text evidence="1">The sequence shown here is derived from an EMBL/GenBank/DDBJ whole genome shotgun (WGS) entry which is preliminary data.</text>
</comment>
<proteinExistence type="predicted"/>
<reference evidence="1 2" key="1">
    <citation type="submission" date="2014-12" db="EMBL/GenBank/DDBJ databases">
        <title>Genome assembly of Enhygromyxa salina DSM 15201.</title>
        <authorList>
            <person name="Sharma G."/>
            <person name="Subramanian S."/>
        </authorList>
    </citation>
    <scope>NUCLEOTIDE SEQUENCE [LARGE SCALE GENOMIC DNA]</scope>
    <source>
        <strain evidence="1 2">DSM 15201</strain>
    </source>
</reference>
<dbReference type="Proteomes" id="UP000031599">
    <property type="component" value="Unassembled WGS sequence"/>
</dbReference>